<evidence type="ECO:0000313" key="1">
    <source>
        <dbReference type="EMBL" id="TGU71527.1"/>
    </source>
</evidence>
<evidence type="ECO:0000313" key="2">
    <source>
        <dbReference type="Proteomes" id="UP000306416"/>
    </source>
</evidence>
<dbReference type="AlphaFoldDB" id="A0A4S1CDM5"/>
<gene>
    <name evidence="1" type="ORF">E4633_14540</name>
</gene>
<dbReference type="Proteomes" id="UP000306416">
    <property type="component" value="Unassembled WGS sequence"/>
</dbReference>
<protein>
    <submittedName>
        <fullName evidence="1">Uncharacterized protein</fullName>
    </submittedName>
</protein>
<accession>A0A4S1CDM5</accession>
<reference evidence="1 2" key="1">
    <citation type="submission" date="2019-04" db="EMBL/GenBank/DDBJ databases">
        <title>Geobacter oryzae sp. nov., ferric-reducing bacteria isolated from paddy soil.</title>
        <authorList>
            <person name="Xu Z."/>
            <person name="Masuda Y."/>
            <person name="Itoh H."/>
            <person name="Senoo K."/>
        </authorList>
    </citation>
    <scope>NUCLEOTIDE SEQUENCE [LARGE SCALE GENOMIC DNA]</scope>
    <source>
        <strain evidence="1 2">Red111</strain>
    </source>
</reference>
<proteinExistence type="predicted"/>
<keyword evidence="2" id="KW-1185">Reference proteome</keyword>
<comment type="caution">
    <text evidence="1">The sequence shown here is derived from an EMBL/GenBank/DDBJ whole genome shotgun (WGS) entry which is preliminary data.</text>
</comment>
<name>A0A4S1CDM5_9BACT</name>
<organism evidence="1 2">
    <name type="scientific">Geomonas terrae</name>
    <dbReference type="NCBI Taxonomy" id="2562681"/>
    <lineage>
        <taxon>Bacteria</taxon>
        <taxon>Pseudomonadati</taxon>
        <taxon>Thermodesulfobacteriota</taxon>
        <taxon>Desulfuromonadia</taxon>
        <taxon>Geobacterales</taxon>
        <taxon>Geobacteraceae</taxon>
        <taxon>Geomonas</taxon>
    </lineage>
</organism>
<sequence>MTLNTPDGQRILVAYGYISGQHYYYDHLDAVDWNGKFGSQSQSKIHNGSNDSGLYDPSGHWRGRVSLSVGTKAKGNAGDNEDLAAGALAPAVQLFGQSGEQFTSSNHNPARHAEYVYTSIDGGWGTWTWDSTRVKYFDHVNPSLMVYPWSEFKCNSSYPDRQAVRQYIALLGGYNWWITETPFAFGSDFLVPQHIDAVPACTFVDTDGKTKPTPPPAGIENVTESISKKYWTLVGVILGSPPFSRQGLPEGSNLIGELSGVDFNRSTTNTTETTTVMENTASVSVGRKITVGLLDMLHFSRSFDATYKHTWEKESGTKSSVTVAISDELGTGKQNYNVIGTRGWALFSAPHVYVQNSTLYAYDYRTDASIGGTALIDQGTGYQMDLQTISTKGRPDYVLEDFDLRDPVSKTAEYPEDTKPWFKGMGSFNYGDVYDNAANLDYWMAPKNLANGEILNWQNDARWETRAGDGGTTWYPCKSTTSTCTTDVLATSSSKRTIGYTLATESMTGSGHTNEIQVNAGMSMGGQVGLKGFSIGAENNISVGYDGRFSWNTKTTTGIGTTLAAYATTPACSDRKCFDRMRIRTYWLHPVASAAAEGKVPWVPTAYSSQLPWCLTWRINMACRVGEYCDDDAISMALSAPNSSGGGISGTALPPARAFGRIVNGTGGSDGGAPYSHYVVQAGRLAWVDEDGRERRIPMTAELFDPAKGVTIEVAGGSWSSSGNGSWHRSGKVWKFQSNPGAKPSVSLSLDFGSATYDLAIDKADFNGRLLAGVTQARLVLGVNQLYTFYTVLNHDINLSWRWNKPAPDDLRAHVTSFDGRYDSTNQSGKMSLAGTLPSVLPDFGDVEINVNDHPFVVRLITMDGFQEAFETGGVFKYAKEGVILEIDFGKRTWSATFNEKGFHNLLAPRWGTVRARFVVGGVPWLTEDGAVVDYSALLELRH</sequence>
<dbReference type="EMBL" id="SRSC01000003">
    <property type="protein sequence ID" value="TGU71527.1"/>
    <property type="molecule type" value="Genomic_DNA"/>
</dbReference>